<protein>
    <submittedName>
        <fullName evidence="2">Uncharacterized protein</fullName>
    </submittedName>
</protein>
<accession>B0N1L4</accession>
<feature type="signal peptide" evidence="1">
    <location>
        <begin position="1"/>
        <end position="27"/>
    </location>
</feature>
<evidence type="ECO:0000313" key="2">
    <source>
        <dbReference type="EMBL" id="EDS19629.1"/>
    </source>
</evidence>
<dbReference type="HOGENOM" id="CLU_2355436_0_0_9"/>
<dbReference type="PROSITE" id="PS51257">
    <property type="entry name" value="PROKAR_LIPOPROTEIN"/>
    <property type="match status" value="1"/>
</dbReference>
<reference evidence="2" key="2">
    <citation type="submission" date="2014-06" db="EMBL/GenBank/DDBJ databases">
        <title>Draft genome sequence of Clostridium ramosum(DSM 1402).</title>
        <authorList>
            <person name="Sudarsanam P."/>
            <person name="Ley R."/>
            <person name="Guruge J."/>
            <person name="Turnbaugh P.J."/>
            <person name="Mahowald M."/>
            <person name="Liep D."/>
            <person name="Gordon J."/>
        </authorList>
    </citation>
    <scope>NUCLEOTIDE SEQUENCE</scope>
    <source>
        <strain evidence="2">DSM 1402</strain>
    </source>
</reference>
<evidence type="ECO:0000256" key="1">
    <source>
        <dbReference type="SAM" id="SignalP"/>
    </source>
</evidence>
<dbReference type="EMBL" id="ABFX02000003">
    <property type="protein sequence ID" value="EDS19629.1"/>
    <property type="molecule type" value="Genomic_DNA"/>
</dbReference>
<proteinExistence type="predicted"/>
<keyword evidence="1" id="KW-0732">Signal</keyword>
<keyword evidence="3" id="KW-1185">Reference proteome</keyword>
<dbReference type="AlphaFoldDB" id="B0N1L4"/>
<organism evidence="2 3">
    <name type="scientific">Thomasclavelia ramosa DSM 1402</name>
    <dbReference type="NCBI Taxonomy" id="445974"/>
    <lineage>
        <taxon>Bacteria</taxon>
        <taxon>Bacillati</taxon>
        <taxon>Bacillota</taxon>
        <taxon>Erysipelotrichia</taxon>
        <taxon>Erysipelotrichales</taxon>
        <taxon>Coprobacillaceae</taxon>
        <taxon>Thomasclavelia</taxon>
    </lineage>
</organism>
<reference evidence="2" key="1">
    <citation type="submission" date="2007-11" db="EMBL/GenBank/DDBJ databases">
        <authorList>
            <person name="Fulton L."/>
            <person name="Clifton S."/>
            <person name="Fulton B."/>
            <person name="Xu J."/>
            <person name="Minx P."/>
            <person name="Pepin K.H."/>
            <person name="Johnson M."/>
            <person name="Thiruvilangam P."/>
            <person name="Bhonagiri V."/>
            <person name="Nash W.E."/>
            <person name="Mardis E.R."/>
            <person name="Wilson R.K."/>
        </authorList>
    </citation>
    <scope>NUCLEOTIDE SEQUENCE [LARGE SCALE GENOMIC DNA]</scope>
    <source>
        <strain evidence="2">DSM 1402</strain>
    </source>
</reference>
<sequence>MKGEERMKRLSKLLLALFIACSITGCSQSTEVVDATYEIYIAGYDWGCGVNKTILTLDKAVDDVDKNDFMVSETKQVTDWEDEALPVVEKNFGACC</sequence>
<evidence type="ECO:0000313" key="3">
    <source>
        <dbReference type="Proteomes" id="UP000005798"/>
    </source>
</evidence>
<comment type="caution">
    <text evidence="2">The sequence shown here is derived from an EMBL/GenBank/DDBJ whole genome shotgun (WGS) entry which is preliminary data.</text>
</comment>
<gene>
    <name evidence="2" type="ORF">CLORAM_00504</name>
</gene>
<dbReference type="Proteomes" id="UP000005798">
    <property type="component" value="Unassembled WGS sequence"/>
</dbReference>
<name>B0N1L4_9FIRM</name>
<feature type="chain" id="PRO_5038957125" evidence="1">
    <location>
        <begin position="28"/>
        <end position="96"/>
    </location>
</feature>